<name>A0A498JK38_MALDO</name>
<feature type="compositionally biased region" description="Polar residues" evidence="2">
    <location>
        <begin position="351"/>
        <end position="367"/>
    </location>
</feature>
<sequence>MASTSVALSALSISPFSTSQPHRNPCAFSSPSLPCHLPPYNLTTFLGARLSIRIPNVKHMASKHRTAVATVLFSLPTAKPDRISTGKSPKWSARAIKSFAMAELEARKLKYPNTGTEALLMGILVEDILLLASGTSLAAKFLRANGITLFKVRDETVNLLGKSDMYYFSPEHPPLTEPAQRALDWAFDQKLKSGENGEITVTHLLLGIWSEKESAGYKILASLGFDDDKATELSKSIKKRSSNLYNDFRGAKSVEEIAHSKNMVLMIMESSFADVLLKVGVFFLVQALVYLILSNSSNIFSKTTKRSHSFKPARSVSIRRMLAALSDLPAGAGELSPSTNSTDTNTMMMQPPNSKSSSQEYSTTRFS</sequence>
<dbReference type="InterPro" id="IPR004176">
    <property type="entry name" value="Clp_R_N"/>
</dbReference>
<reference evidence="5 6" key="1">
    <citation type="submission" date="2018-10" db="EMBL/GenBank/DDBJ databases">
        <title>A high-quality apple genome assembly.</title>
        <authorList>
            <person name="Hu J."/>
        </authorList>
    </citation>
    <scope>NUCLEOTIDE SEQUENCE [LARGE SCALE GENOMIC DNA]</scope>
    <source>
        <strain evidence="6">cv. HFTH1</strain>
        <tissue evidence="5">Young leaf</tissue>
    </source>
</reference>
<dbReference type="PROSITE" id="PS51903">
    <property type="entry name" value="CLP_R"/>
    <property type="match status" value="1"/>
</dbReference>
<comment type="caution">
    <text evidence="5">The sequence shown here is derived from an EMBL/GenBank/DDBJ whole genome shotgun (WGS) entry which is preliminary data.</text>
</comment>
<feature type="domain" description="Clp R" evidence="4">
    <location>
        <begin position="88"/>
        <end position="242"/>
    </location>
</feature>
<dbReference type="AlphaFoldDB" id="A0A498JK38"/>
<dbReference type="PANTHER" id="PTHR47016">
    <property type="entry name" value="ATP-DEPENDENT CLP PROTEASE ATP-BINDING SUBUNIT CLPT1, CHLOROPLASTIC"/>
    <property type="match status" value="1"/>
</dbReference>
<keyword evidence="3" id="KW-1133">Transmembrane helix</keyword>
<evidence type="ECO:0000313" key="5">
    <source>
        <dbReference type="EMBL" id="RXH94153.1"/>
    </source>
</evidence>
<proteinExistence type="predicted"/>
<dbReference type="InterPro" id="IPR044217">
    <property type="entry name" value="CLPT1/2"/>
</dbReference>
<dbReference type="Proteomes" id="UP000290289">
    <property type="component" value="Chromosome 7"/>
</dbReference>
<evidence type="ECO:0000256" key="3">
    <source>
        <dbReference type="SAM" id="Phobius"/>
    </source>
</evidence>
<keyword evidence="1" id="KW-0677">Repeat</keyword>
<dbReference type="Gene3D" id="1.10.1780.10">
    <property type="entry name" value="Clp, N-terminal domain"/>
    <property type="match status" value="1"/>
</dbReference>
<dbReference type="EMBL" id="RDQH01000333">
    <property type="protein sequence ID" value="RXH94153.1"/>
    <property type="molecule type" value="Genomic_DNA"/>
</dbReference>
<dbReference type="InterPro" id="IPR036628">
    <property type="entry name" value="Clp_N_dom_sf"/>
</dbReference>
<evidence type="ECO:0000256" key="1">
    <source>
        <dbReference type="PROSITE-ProRule" id="PRU01251"/>
    </source>
</evidence>
<dbReference type="Pfam" id="PF02861">
    <property type="entry name" value="Clp_N"/>
    <property type="match status" value="1"/>
</dbReference>
<evidence type="ECO:0000313" key="6">
    <source>
        <dbReference type="Proteomes" id="UP000290289"/>
    </source>
</evidence>
<keyword evidence="3" id="KW-0812">Transmembrane</keyword>
<evidence type="ECO:0000259" key="4">
    <source>
        <dbReference type="PROSITE" id="PS51903"/>
    </source>
</evidence>
<keyword evidence="6" id="KW-1185">Reference proteome</keyword>
<dbReference type="SUPFAM" id="SSF81923">
    <property type="entry name" value="Double Clp-N motif"/>
    <property type="match status" value="1"/>
</dbReference>
<accession>A0A498JK38</accession>
<feature type="compositionally biased region" description="Low complexity" evidence="2">
    <location>
        <begin position="338"/>
        <end position="349"/>
    </location>
</feature>
<protein>
    <recommendedName>
        <fullName evidence="4">Clp R domain-containing protein</fullName>
    </recommendedName>
</protein>
<organism evidence="5 6">
    <name type="scientific">Malus domestica</name>
    <name type="common">Apple</name>
    <name type="synonym">Pyrus malus</name>
    <dbReference type="NCBI Taxonomy" id="3750"/>
    <lineage>
        <taxon>Eukaryota</taxon>
        <taxon>Viridiplantae</taxon>
        <taxon>Streptophyta</taxon>
        <taxon>Embryophyta</taxon>
        <taxon>Tracheophyta</taxon>
        <taxon>Spermatophyta</taxon>
        <taxon>Magnoliopsida</taxon>
        <taxon>eudicotyledons</taxon>
        <taxon>Gunneridae</taxon>
        <taxon>Pentapetalae</taxon>
        <taxon>rosids</taxon>
        <taxon>fabids</taxon>
        <taxon>Rosales</taxon>
        <taxon>Rosaceae</taxon>
        <taxon>Amygdaloideae</taxon>
        <taxon>Maleae</taxon>
        <taxon>Malus</taxon>
    </lineage>
</organism>
<feature type="region of interest" description="Disordered" evidence="2">
    <location>
        <begin position="330"/>
        <end position="367"/>
    </location>
</feature>
<dbReference type="PANTHER" id="PTHR47016:SF1">
    <property type="entry name" value="ATP-DEPENDENT CLP PROTEASE ATP-BINDING SUBUNIT CLPT1, CHLOROPLASTIC"/>
    <property type="match status" value="1"/>
</dbReference>
<keyword evidence="3" id="KW-0472">Membrane</keyword>
<dbReference type="STRING" id="3750.A0A498JK38"/>
<evidence type="ECO:0000256" key="2">
    <source>
        <dbReference type="SAM" id="MobiDB-lite"/>
    </source>
</evidence>
<feature type="transmembrane region" description="Helical" evidence="3">
    <location>
        <begin position="275"/>
        <end position="293"/>
    </location>
</feature>
<gene>
    <name evidence="5" type="ORF">DVH24_016220</name>
</gene>